<gene>
    <name evidence="2" type="ORF">BECKFW1821A_GA0114235_10033</name>
</gene>
<dbReference type="SUPFAM" id="SSF53067">
    <property type="entry name" value="Actin-like ATPase domain"/>
    <property type="match status" value="1"/>
</dbReference>
<protein>
    <submittedName>
        <fullName evidence="2">BadF/BadG/BcrA/BcrD ATPase family protein</fullName>
    </submittedName>
</protein>
<dbReference type="Pfam" id="PF09989">
    <property type="entry name" value="DUF2229"/>
    <property type="match status" value="1"/>
</dbReference>
<sequence length="1061" mass="115630">MTSNNLHQHLFIDAGVGGIRLQRRLHGQPTTTQTFGGDEFREMMAGEELVGLGDADFGSQTFITGKLAQPVRNTLGHGIVLLPDAVLWAGAEAVLRARDYRSLAVVELSASGYQAIGVDRAGRLVDDLLVSNPRCGAGSGINLDRVLQKLAVPHSKVDILLAELLGEAGRKHRQAVPVRADRCGVFSVSATISDKNQGIPLQTALAVTLKSEVLKVCKQVPAGFDAAILTGGVFRWRYARDCARDYLTAQGIEVIEHDGKNDLVFQGIEWLMGQVGEQLILPSGATMGKRASPGLRHAYPALLELKRKYAAACLYHRAPDRLPESEFIVSSQPILLALDVGSTMAKVVVATGSDARPLRFLTYSNHGDTIETVKQIFRDLAAWGMNHLQPQGIGITGSARYQVRQVLQSIYPALAGRISVQVENIAHGRGAIHEAELAIAALRRQGCEVNGDSFVVVDVGGEDTKISRVSLARKDLIDNAMNIKCSAGTGSLMDTLAAMFGISEIGDAYTQALAAPGAFAINATCAVFLMESVRKLQVQGVATGEILASATWAIVENMARTLWSRLELPPNVLVMLHGQPMRADALALAVTHRLQSFVGGRVYCRVPEQSGHRACLGLLHTLSREIVDGAVVCNPTRFIDQNFSRRIVQCRGAVCGDDDACCNRVLLKSIDSQGNVQANDQTSTLKVTLGGCASINEWQHQRRGKPAQDVYKRLWQFMDDRLSRSDDPERVVIPRSFAVSEWAGFIAEILGELGLPVHVDNVERGDIPRAQASFRVDTCAPHIGAVGQYLRLARQPHGIILAPQLTFLPVPSHSPGRTCTLNQGGIETARNLAENAFPDARFVSFALDLKVLDAESIARQLYLTLPDLFRHYDIAPTPDGLTQVVDRAIAARAAMRESTQDQAAILLEEAMADGRHPVLVLGREYILNPGIYDSHIGQLLRDKEIAAIPAYVLDPEPNPEYRHIYWRNAQLIATLSAAANRRTLHQCLRHPRLRELFRALESDAASPLVQITTFRCGPDSVVAPLIAELTREHPPLLIQSDAAIQELARLCLRPLIHVKRG</sequence>
<proteinExistence type="predicted"/>
<accession>A0A450RVF0</accession>
<dbReference type="EMBL" id="CAADEW010000003">
    <property type="protein sequence ID" value="VFJ43166.1"/>
    <property type="molecule type" value="Genomic_DNA"/>
</dbReference>
<reference evidence="2" key="1">
    <citation type="submission" date="2019-02" db="EMBL/GenBank/DDBJ databases">
        <authorList>
            <person name="Gruber-Vodicka R. H."/>
            <person name="Seah K. B. B."/>
        </authorList>
    </citation>
    <scope>NUCLEOTIDE SEQUENCE</scope>
    <source>
        <strain evidence="2">BECK_BZ15</strain>
    </source>
</reference>
<dbReference type="Gene3D" id="3.30.420.40">
    <property type="match status" value="3"/>
</dbReference>
<name>A0A450RVF0_9GAMM</name>
<dbReference type="PANTHER" id="PTHR32329">
    <property type="entry name" value="BIFUNCTIONAL PROTEIN [INCLUDES 2-HYDROXYACYL-COA DEHYDRATASE (N-TER) AND ITS ACTIVATOR DOMAIN (C_TERM)-RELATED"/>
    <property type="match status" value="1"/>
</dbReference>
<dbReference type="InterPro" id="IPR043129">
    <property type="entry name" value="ATPase_NBD"/>
</dbReference>
<evidence type="ECO:0000313" key="2">
    <source>
        <dbReference type="EMBL" id="VFJ43166.1"/>
    </source>
</evidence>
<feature type="domain" description="DUF2229" evidence="1">
    <location>
        <begin position="731"/>
        <end position="950"/>
    </location>
</feature>
<dbReference type="PANTHER" id="PTHR32329:SF5">
    <property type="entry name" value="ACTIVATOR OF 2-HYDROXYACYL-COA DEHYDRATASE"/>
    <property type="match status" value="1"/>
</dbReference>
<organism evidence="2">
    <name type="scientific">Candidatus Kentrum sp. FW</name>
    <dbReference type="NCBI Taxonomy" id="2126338"/>
    <lineage>
        <taxon>Bacteria</taxon>
        <taxon>Pseudomonadati</taxon>
        <taxon>Pseudomonadota</taxon>
        <taxon>Gammaproteobacteria</taxon>
        <taxon>Candidatus Kentrum</taxon>
    </lineage>
</organism>
<dbReference type="InterPro" id="IPR018709">
    <property type="entry name" value="CoA_activase_DUF2229"/>
</dbReference>
<dbReference type="AlphaFoldDB" id="A0A450RVF0"/>
<evidence type="ECO:0000259" key="1">
    <source>
        <dbReference type="Pfam" id="PF09989"/>
    </source>
</evidence>
<dbReference type="InterPro" id="IPR051805">
    <property type="entry name" value="Dehydratase_Activator_Redct"/>
</dbReference>